<dbReference type="GO" id="GO:0005576">
    <property type="term" value="C:extracellular region"/>
    <property type="evidence" value="ECO:0007669"/>
    <property type="project" value="TreeGrafter"/>
</dbReference>
<dbReference type="InterPro" id="IPR051708">
    <property type="entry name" value="Plant_Aspart_Prot_A1"/>
</dbReference>
<comment type="similarity">
    <text evidence="1">Belongs to the peptidase A1 family.</text>
</comment>
<evidence type="ECO:0000313" key="5">
    <source>
        <dbReference type="EMBL" id="KAF0917805.1"/>
    </source>
</evidence>
<dbReference type="PROSITE" id="PS51767">
    <property type="entry name" value="PEPTIDASE_A1"/>
    <property type="match status" value="1"/>
</dbReference>
<dbReference type="InterPro" id="IPR021109">
    <property type="entry name" value="Peptidase_aspartic_dom_sf"/>
</dbReference>
<dbReference type="EMBL" id="SPHZ02000005">
    <property type="protein sequence ID" value="KAF0917805.1"/>
    <property type="molecule type" value="Genomic_DNA"/>
</dbReference>
<name>A0A6G1DY52_9ORYZ</name>
<proteinExistence type="inferred from homology"/>
<protein>
    <recommendedName>
        <fullName evidence="4">Peptidase A1 domain-containing protein</fullName>
    </recommendedName>
</protein>
<evidence type="ECO:0000256" key="1">
    <source>
        <dbReference type="ARBA" id="ARBA00007447"/>
    </source>
</evidence>
<feature type="domain" description="Peptidase A1" evidence="4">
    <location>
        <begin position="41"/>
        <end position="124"/>
    </location>
</feature>
<evidence type="ECO:0000313" key="6">
    <source>
        <dbReference type="Proteomes" id="UP000479710"/>
    </source>
</evidence>
<organism evidence="5 6">
    <name type="scientific">Oryza meyeriana var. granulata</name>
    <dbReference type="NCBI Taxonomy" id="110450"/>
    <lineage>
        <taxon>Eukaryota</taxon>
        <taxon>Viridiplantae</taxon>
        <taxon>Streptophyta</taxon>
        <taxon>Embryophyta</taxon>
        <taxon>Tracheophyta</taxon>
        <taxon>Spermatophyta</taxon>
        <taxon>Magnoliopsida</taxon>
        <taxon>Liliopsida</taxon>
        <taxon>Poales</taxon>
        <taxon>Poaceae</taxon>
        <taxon>BOP clade</taxon>
        <taxon>Oryzoideae</taxon>
        <taxon>Oryzeae</taxon>
        <taxon>Oryzinae</taxon>
        <taxon>Oryza</taxon>
        <taxon>Oryza meyeriana</taxon>
    </lineage>
</organism>
<evidence type="ECO:0000256" key="3">
    <source>
        <dbReference type="ARBA" id="ARBA00022801"/>
    </source>
</evidence>
<dbReference type="Proteomes" id="UP000479710">
    <property type="component" value="Unassembled WGS sequence"/>
</dbReference>
<keyword evidence="3" id="KW-0378">Hydrolase</keyword>
<dbReference type="OrthoDB" id="637377at2759"/>
<dbReference type="GO" id="GO:0008233">
    <property type="term" value="F:peptidase activity"/>
    <property type="evidence" value="ECO:0007669"/>
    <property type="project" value="UniProtKB-KW"/>
</dbReference>
<comment type="caution">
    <text evidence="5">The sequence shown here is derived from an EMBL/GenBank/DDBJ whole genome shotgun (WGS) entry which is preliminary data.</text>
</comment>
<evidence type="ECO:0000256" key="2">
    <source>
        <dbReference type="ARBA" id="ARBA00022670"/>
    </source>
</evidence>
<keyword evidence="2" id="KW-0645">Protease</keyword>
<dbReference type="InterPro" id="IPR033121">
    <property type="entry name" value="PEPTIDASE_A1"/>
</dbReference>
<dbReference type="AlphaFoldDB" id="A0A6G1DY52"/>
<sequence>MHAMQCSHYRLSMLAARVVSNAGVAPGESMQTPQQKGSGDYTMAFSIGTPAMKLWAEVDTGSDLIWTKCGACMRCSPQGSPSYYPTSSSSAVFVACEDLMCEKLQQPQSNNVVAGNNNGNCSYH</sequence>
<reference evidence="5 6" key="1">
    <citation type="submission" date="2019-11" db="EMBL/GenBank/DDBJ databases">
        <title>Whole genome sequence of Oryza granulata.</title>
        <authorList>
            <person name="Li W."/>
        </authorList>
    </citation>
    <scope>NUCLEOTIDE SEQUENCE [LARGE SCALE GENOMIC DNA]</scope>
    <source>
        <strain evidence="6">cv. Menghai</strain>
        <tissue evidence="5">Leaf</tissue>
    </source>
</reference>
<dbReference type="PANTHER" id="PTHR47967">
    <property type="entry name" value="OS07G0603500 PROTEIN-RELATED"/>
    <property type="match status" value="1"/>
</dbReference>
<dbReference type="Gene3D" id="2.40.70.10">
    <property type="entry name" value="Acid Proteases"/>
    <property type="match status" value="1"/>
</dbReference>
<dbReference type="GO" id="GO:0006508">
    <property type="term" value="P:proteolysis"/>
    <property type="evidence" value="ECO:0007669"/>
    <property type="project" value="UniProtKB-KW"/>
</dbReference>
<gene>
    <name evidence="5" type="ORF">E2562_021477</name>
</gene>
<accession>A0A6G1DY52</accession>
<keyword evidence="6" id="KW-1185">Reference proteome</keyword>
<dbReference type="SUPFAM" id="SSF50630">
    <property type="entry name" value="Acid proteases"/>
    <property type="match status" value="1"/>
</dbReference>
<dbReference type="PANTHER" id="PTHR47967:SF20">
    <property type="entry name" value="OS01G0696800 PROTEIN"/>
    <property type="match status" value="1"/>
</dbReference>
<dbReference type="Pfam" id="PF14543">
    <property type="entry name" value="TAXi_N"/>
    <property type="match status" value="1"/>
</dbReference>
<evidence type="ECO:0000259" key="4">
    <source>
        <dbReference type="PROSITE" id="PS51767"/>
    </source>
</evidence>
<dbReference type="InterPro" id="IPR032861">
    <property type="entry name" value="TAXi_N"/>
</dbReference>